<dbReference type="InterPro" id="IPR009000">
    <property type="entry name" value="Transl_B-barrel_sf"/>
</dbReference>
<dbReference type="Proteomes" id="UP000216052">
    <property type="component" value="Chromosome"/>
</dbReference>
<dbReference type="InterPro" id="IPR005225">
    <property type="entry name" value="Small_GTP-bd"/>
</dbReference>
<proteinExistence type="inferred from homology"/>
<reference evidence="10" key="1">
    <citation type="submission" date="2024-05" db="EMBL/GenBank/DDBJ databases">
        <title>Isolation and characterization of Sporomusa carbonis sp. nov., a carboxydotrophic hydrogenogen in the genus of Sporomusa isolated from a charcoal burning pile.</title>
        <authorList>
            <person name="Boeer T."/>
            <person name="Rosenbaum F."/>
            <person name="Eysell L."/>
            <person name="Mueller V."/>
            <person name="Daniel R."/>
            <person name="Poehlein A."/>
        </authorList>
    </citation>
    <scope>NUCLEOTIDE SEQUENCE [LARGE SCALE GENOMIC DNA]</scope>
    <source>
        <strain evidence="10">DSM 3132</strain>
    </source>
</reference>
<keyword evidence="4 7" id="KW-0547">Nucleotide-binding</keyword>
<comment type="subcellular location">
    <subcellularLocation>
        <location evidence="1 7">Cytoplasm</location>
    </subcellularLocation>
</comment>
<comment type="function">
    <text evidence="7">Increases the formation of ribosomal termination complexes and stimulates activities of RF-1 and RF-2. It binds guanine nucleotides and has strong preference for UGA stop codons. It may interact directly with the ribosome. The stimulation of RF-1 and RF-2 is significantly reduced by GTP and GDP, but not by GMP.</text>
</comment>
<dbReference type="InterPro" id="IPR041732">
    <property type="entry name" value="RF3_GTP-bd"/>
</dbReference>
<dbReference type="RefSeq" id="WP_093794647.1">
    <property type="nucleotide sequence ID" value="NZ_CP155571.1"/>
</dbReference>
<evidence type="ECO:0000313" key="11">
    <source>
        <dbReference type="Proteomes" id="UP000216052"/>
    </source>
</evidence>
<keyword evidence="5 7" id="KW-0648">Protein biosynthesis</keyword>
<evidence type="ECO:0000259" key="9">
    <source>
        <dbReference type="PROSITE" id="PS51722"/>
    </source>
</evidence>
<keyword evidence="6 7" id="KW-0342">GTP-binding</keyword>
<evidence type="ECO:0000313" key="10">
    <source>
        <dbReference type="EMBL" id="XFO72963.1"/>
    </source>
</evidence>
<evidence type="ECO:0000256" key="5">
    <source>
        <dbReference type="ARBA" id="ARBA00022917"/>
    </source>
</evidence>
<name>A0ABZ3J4C6_SPOA4</name>
<feature type="binding site" evidence="7">
    <location>
        <begin position="18"/>
        <end position="25"/>
    </location>
    <ligand>
        <name>GTP</name>
        <dbReference type="ChEBI" id="CHEBI:37565"/>
    </ligand>
</feature>
<dbReference type="CDD" id="cd04169">
    <property type="entry name" value="RF3"/>
    <property type="match status" value="1"/>
</dbReference>
<evidence type="ECO:0000256" key="4">
    <source>
        <dbReference type="ARBA" id="ARBA00022741"/>
    </source>
</evidence>
<dbReference type="SUPFAM" id="SSF50447">
    <property type="entry name" value="Translation proteins"/>
    <property type="match status" value="1"/>
</dbReference>
<dbReference type="PROSITE" id="PS51722">
    <property type="entry name" value="G_TR_2"/>
    <property type="match status" value="1"/>
</dbReference>
<dbReference type="InterPro" id="IPR032090">
    <property type="entry name" value="RF3_C"/>
</dbReference>
<dbReference type="NCBIfam" id="TIGR00231">
    <property type="entry name" value="small_GTP"/>
    <property type="match status" value="1"/>
</dbReference>
<accession>A0ABZ3J4C6</accession>
<dbReference type="NCBIfam" id="NF001964">
    <property type="entry name" value="PRK00741.1"/>
    <property type="match status" value="1"/>
</dbReference>
<evidence type="ECO:0000256" key="6">
    <source>
        <dbReference type="ARBA" id="ARBA00023134"/>
    </source>
</evidence>
<dbReference type="NCBIfam" id="TIGR00503">
    <property type="entry name" value="prfC"/>
    <property type="match status" value="1"/>
</dbReference>
<dbReference type="Pfam" id="PF22042">
    <property type="entry name" value="EF-G_D2"/>
    <property type="match status" value="1"/>
</dbReference>
<dbReference type="EMBL" id="CP155571">
    <property type="protein sequence ID" value="XFO72963.1"/>
    <property type="molecule type" value="Genomic_DNA"/>
</dbReference>
<dbReference type="Gene3D" id="3.30.70.3280">
    <property type="entry name" value="Peptide chain release factor 3, domain III"/>
    <property type="match status" value="1"/>
</dbReference>
<dbReference type="InterPro" id="IPR027417">
    <property type="entry name" value="P-loop_NTPase"/>
</dbReference>
<feature type="binding site" evidence="7">
    <location>
        <begin position="140"/>
        <end position="143"/>
    </location>
    <ligand>
        <name>GTP</name>
        <dbReference type="ChEBI" id="CHEBI:37565"/>
    </ligand>
</feature>
<dbReference type="InterPro" id="IPR035647">
    <property type="entry name" value="EFG_III/V"/>
</dbReference>
<dbReference type="Pfam" id="PF00009">
    <property type="entry name" value="GTP_EFTU"/>
    <property type="match status" value="1"/>
</dbReference>
<dbReference type="Gene3D" id="2.40.30.10">
    <property type="entry name" value="Translation factors"/>
    <property type="match status" value="1"/>
</dbReference>
<feature type="binding site" evidence="7">
    <location>
        <begin position="86"/>
        <end position="90"/>
    </location>
    <ligand>
        <name>GTP</name>
        <dbReference type="ChEBI" id="CHEBI:37565"/>
    </ligand>
</feature>
<evidence type="ECO:0000256" key="8">
    <source>
        <dbReference type="NCBIfam" id="TIGR00503"/>
    </source>
</evidence>
<comment type="similarity">
    <text evidence="2 7">Belongs to the TRAFAC class translation factor GTPase superfamily. Classic translation factor GTPase family. PrfC subfamily.</text>
</comment>
<dbReference type="PANTHER" id="PTHR43556">
    <property type="entry name" value="PEPTIDE CHAIN RELEASE FACTOR RF3"/>
    <property type="match status" value="1"/>
</dbReference>
<dbReference type="Gene3D" id="3.40.50.300">
    <property type="entry name" value="P-loop containing nucleotide triphosphate hydrolases"/>
    <property type="match status" value="1"/>
</dbReference>
<dbReference type="PRINTS" id="PR00315">
    <property type="entry name" value="ELONGATNFCT"/>
</dbReference>
<dbReference type="SUPFAM" id="SSF54980">
    <property type="entry name" value="EF-G C-terminal domain-like"/>
    <property type="match status" value="1"/>
</dbReference>
<dbReference type="HAMAP" id="MF_00072">
    <property type="entry name" value="Rel_fac_3"/>
    <property type="match status" value="1"/>
</dbReference>
<dbReference type="InterPro" id="IPR038467">
    <property type="entry name" value="RF3_dom_3_sf"/>
</dbReference>
<dbReference type="PROSITE" id="PS00301">
    <property type="entry name" value="G_TR_1"/>
    <property type="match status" value="1"/>
</dbReference>
<dbReference type="InterPro" id="IPR000795">
    <property type="entry name" value="T_Tr_GTP-bd_dom"/>
</dbReference>
<evidence type="ECO:0000256" key="3">
    <source>
        <dbReference type="ARBA" id="ARBA00022490"/>
    </source>
</evidence>
<dbReference type="InterPro" id="IPR031157">
    <property type="entry name" value="G_TR_CS"/>
</dbReference>
<keyword evidence="3 7" id="KW-0963">Cytoplasm</keyword>
<organism evidence="10 11">
    <name type="scientific">Sporomusa acidovorans (strain ATCC 49682 / DSM 3132 / Mol)</name>
    <dbReference type="NCBI Taxonomy" id="1123286"/>
    <lineage>
        <taxon>Bacteria</taxon>
        <taxon>Bacillati</taxon>
        <taxon>Bacillota</taxon>
        <taxon>Negativicutes</taxon>
        <taxon>Selenomonadales</taxon>
        <taxon>Sporomusaceae</taxon>
        <taxon>Sporomusa</taxon>
    </lineage>
</organism>
<feature type="domain" description="Tr-type G" evidence="9">
    <location>
        <begin position="9"/>
        <end position="279"/>
    </location>
</feature>
<dbReference type="Pfam" id="PF16658">
    <property type="entry name" value="RF3_C"/>
    <property type="match status" value="1"/>
</dbReference>
<sequence length="534" mass="60414">MSNLAPEISKRRTFAIISHPDAGKTTLTEKLLLYGGAIRLAGSVKARKTQKHAVSDWMEIEKQRGISVTSSVLQFDYDGYRVNILDTPGHQDFSEDTYRTLMAADSAVMLIDVAKGVEEQTKKLFQVCKQRGIPVFTFVNKLDRYGRNPFDLMEEIEQVLGIRAYPMNWPIGIDGNYSGIYIRKQAKIELFERGGEHGQWALPSTQGGVDDPEFKKILGEDIHKALCEDIELLDMAGEEFDFGKVARGELTPMFFGSAMTNFGVRLFLEDFLKLAPQPTLRMSSEGVIAPDNEKFSAFVFKIQANMNPAHRDRLAFIRICSGKFARGMTVYHAQSGKLVKLAQPQQFLAQERTIVEEAYPGDIIGLFDPGIFGIGHTLCQEGSNFTFQDFPVFPPEQFARVQAKDTMKRKQFVKGMTQLTQEGAVQVFHQPDYPVESFIIGVVGSLQFEVLEYRLKHEYGVDILMNKLPYAVARWLTGENLDVKAIKNMDSGLFVEDIKDRPVALISNEWQLRWVVERNPEIKFLVVPEDARQV</sequence>
<evidence type="ECO:0000256" key="2">
    <source>
        <dbReference type="ARBA" id="ARBA00009978"/>
    </source>
</evidence>
<dbReference type="PANTHER" id="PTHR43556:SF2">
    <property type="entry name" value="PEPTIDE CHAIN RELEASE FACTOR RF3"/>
    <property type="match status" value="1"/>
</dbReference>
<evidence type="ECO:0000256" key="7">
    <source>
        <dbReference type="HAMAP-Rule" id="MF_00072"/>
    </source>
</evidence>
<gene>
    <name evidence="7 10" type="primary">prfC</name>
    <name evidence="10" type="ORF">SPACI_030170</name>
</gene>
<dbReference type="InterPro" id="IPR004548">
    <property type="entry name" value="PrfC"/>
</dbReference>
<dbReference type="SUPFAM" id="SSF52540">
    <property type="entry name" value="P-loop containing nucleoside triphosphate hydrolases"/>
    <property type="match status" value="1"/>
</dbReference>
<protein>
    <recommendedName>
        <fullName evidence="7 8">Peptide chain release factor 3</fullName>
        <shortName evidence="7">RF-3</shortName>
    </recommendedName>
</protein>
<dbReference type="InterPro" id="IPR053905">
    <property type="entry name" value="EF-G-like_DII"/>
</dbReference>
<evidence type="ECO:0000256" key="1">
    <source>
        <dbReference type="ARBA" id="ARBA00004496"/>
    </source>
</evidence>
<keyword evidence="11" id="KW-1185">Reference proteome</keyword>